<keyword evidence="8" id="KW-1185">Reference proteome</keyword>
<feature type="compositionally biased region" description="Pro residues" evidence="5">
    <location>
        <begin position="278"/>
        <end position="287"/>
    </location>
</feature>
<protein>
    <recommendedName>
        <fullName evidence="6">LIM zinc-binding domain-containing protein</fullName>
    </recommendedName>
</protein>
<dbReference type="EMBL" id="ML995808">
    <property type="protein sequence ID" value="KAF2774205.1"/>
    <property type="molecule type" value="Genomic_DNA"/>
</dbReference>
<keyword evidence="2 4" id="KW-0862">Zinc</keyword>
<feature type="compositionally biased region" description="Polar residues" evidence="5">
    <location>
        <begin position="372"/>
        <end position="381"/>
    </location>
</feature>
<evidence type="ECO:0000256" key="5">
    <source>
        <dbReference type="SAM" id="MobiDB-lite"/>
    </source>
</evidence>
<evidence type="ECO:0000256" key="3">
    <source>
        <dbReference type="ARBA" id="ARBA00023038"/>
    </source>
</evidence>
<evidence type="ECO:0000256" key="4">
    <source>
        <dbReference type="PROSITE-ProRule" id="PRU00125"/>
    </source>
</evidence>
<keyword evidence="3 4" id="KW-0440">LIM domain</keyword>
<reference evidence="7" key="1">
    <citation type="journal article" date="2020" name="Stud. Mycol.">
        <title>101 Dothideomycetes genomes: a test case for predicting lifestyles and emergence of pathogens.</title>
        <authorList>
            <person name="Haridas S."/>
            <person name="Albert R."/>
            <person name="Binder M."/>
            <person name="Bloem J."/>
            <person name="Labutti K."/>
            <person name="Salamov A."/>
            <person name="Andreopoulos B."/>
            <person name="Baker S."/>
            <person name="Barry K."/>
            <person name="Bills G."/>
            <person name="Bluhm B."/>
            <person name="Cannon C."/>
            <person name="Castanera R."/>
            <person name="Culley D."/>
            <person name="Daum C."/>
            <person name="Ezra D."/>
            <person name="Gonzalez J."/>
            <person name="Henrissat B."/>
            <person name="Kuo A."/>
            <person name="Liang C."/>
            <person name="Lipzen A."/>
            <person name="Lutzoni F."/>
            <person name="Magnuson J."/>
            <person name="Mondo S."/>
            <person name="Nolan M."/>
            <person name="Ohm R."/>
            <person name="Pangilinan J."/>
            <person name="Park H.-J."/>
            <person name="Ramirez L."/>
            <person name="Alfaro M."/>
            <person name="Sun H."/>
            <person name="Tritt A."/>
            <person name="Yoshinaga Y."/>
            <person name="Zwiers L.-H."/>
            <person name="Turgeon B."/>
            <person name="Goodwin S."/>
            <person name="Spatafora J."/>
            <person name="Crous P."/>
            <person name="Grigoriev I."/>
        </authorList>
    </citation>
    <scope>NUCLEOTIDE SEQUENCE</scope>
    <source>
        <strain evidence="7">CBS 116005</strain>
    </source>
</reference>
<evidence type="ECO:0000259" key="6">
    <source>
        <dbReference type="PROSITE" id="PS50023"/>
    </source>
</evidence>
<dbReference type="Proteomes" id="UP000799436">
    <property type="component" value="Unassembled WGS sequence"/>
</dbReference>
<keyword evidence="1 4" id="KW-0479">Metal-binding</keyword>
<dbReference type="GO" id="GO:0030695">
    <property type="term" value="F:GTPase regulator activity"/>
    <property type="evidence" value="ECO:0007669"/>
    <property type="project" value="UniProtKB-ARBA"/>
</dbReference>
<proteinExistence type="predicted"/>
<dbReference type="AlphaFoldDB" id="A0A6G1LMV1"/>
<dbReference type="Pfam" id="PF00412">
    <property type="entry name" value="LIM"/>
    <property type="match status" value="2"/>
</dbReference>
<feature type="compositionally biased region" description="Low complexity" evidence="5">
    <location>
        <begin position="602"/>
        <end position="614"/>
    </location>
</feature>
<dbReference type="Gene3D" id="2.10.110.10">
    <property type="entry name" value="Cysteine Rich Protein"/>
    <property type="match status" value="2"/>
</dbReference>
<feature type="region of interest" description="Disordered" evidence="5">
    <location>
        <begin position="518"/>
        <end position="724"/>
    </location>
</feature>
<evidence type="ECO:0000313" key="7">
    <source>
        <dbReference type="EMBL" id="KAF2774205.1"/>
    </source>
</evidence>
<feature type="compositionally biased region" description="Pro residues" evidence="5">
    <location>
        <begin position="77"/>
        <end position="86"/>
    </location>
</feature>
<feature type="compositionally biased region" description="Pro residues" evidence="5">
    <location>
        <begin position="696"/>
        <end position="710"/>
    </location>
</feature>
<feature type="compositionally biased region" description="Polar residues" evidence="5">
    <location>
        <begin position="425"/>
        <end position="434"/>
    </location>
</feature>
<dbReference type="SMART" id="SM00132">
    <property type="entry name" value="LIM"/>
    <property type="match status" value="2"/>
</dbReference>
<evidence type="ECO:0000313" key="8">
    <source>
        <dbReference type="Proteomes" id="UP000799436"/>
    </source>
</evidence>
<feature type="domain" description="LIM zinc-binding" evidence="6">
    <location>
        <begin position="728"/>
        <end position="791"/>
    </location>
</feature>
<dbReference type="FunFam" id="2.10.110.10:FF:000105">
    <property type="entry name" value="Similar to LIM domain-containing protein"/>
    <property type="match status" value="1"/>
</dbReference>
<dbReference type="CDD" id="cd08368">
    <property type="entry name" value="LIM"/>
    <property type="match status" value="1"/>
</dbReference>
<organism evidence="7 8">
    <name type="scientific">Teratosphaeria nubilosa</name>
    <dbReference type="NCBI Taxonomy" id="161662"/>
    <lineage>
        <taxon>Eukaryota</taxon>
        <taxon>Fungi</taxon>
        <taxon>Dikarya</taxon>
        <taxon>Ascomycota</taxon>
        <taxon>Pezizomycotina</taxon>
        <taxon>Dothideomycetes</taxon>
        <taxon>Dothideomycetidae</taxon>
        <taxon>Mycosphaerellales</taxon>
        <taxon>Teratosphaeriaceae</taxon>
        <taxon>Teratosphaeria</taxon>
    </lineage>
</organism>
<feature type="compositionally biased region" description="Polar residues" evidence="5">
    <location>
        <begin position="201"/>
        <end position="214"/>
    </location>
</feature>
<feature type="compositionally biased region" description="Polar residues" evidence="5">
    <location>
        <begin position="397"/>
        <end position="406"/>
    </location>
</feature>
<dbReference type="GO" id="GO:0046872">
    <property type="term" value="F:metal ion binding"/>
    <property type="evidence" value="ECO:0007669"/>
    <property type="project" value="UniProtKB-KW"/>
</dbReference>
<evidence type="ECO:0000256" key="1">
    <source>
        <dbReference type="ARBA" id="ARBA00022723"/>
    </source>
</evidence>
<feature type="compositionally biased region" description="Polar residues" evidence="5">
    <location>
        <begin position="50"/>
        <end position="62"/>
    </location>
</feature>
<feature type="region of interest" description="Disordered" evidence="5">
    <location>
        <begin position="33"/>
        <end position="493"/>
    </location>
</feature>
<name>A0A6G1LMV1_9PEZI</name>
<sequence>MALAASLGRPASFLPAIKCSQCGDEIEIAAMGDHDCNKAPPSPPKPQAPTTITPFTLRQMNANGVHKPSPLGQSQSAPPPQTPRILPPSSKNHALKAAPKAMRSPPPRINPDAANKPFLAPRPPRSESPMSPALSIRSASSNGASRPPPMRSLTSPMPRIWDPRPPSPELSANLDCAFPPFPAAPKTPGSGSRPGTSSGRNTPARSDRVPSQVSIRYGSRSGTDRRPSNNEQKLPTGGSGDATHASKRRPSQPDVPSGVSFEIRRPSLASIRAIQELPPLPSEPLPNEPITRPETSHSVQRHRADSTANFSRPDIQPQKKAPPPRPERPSDEDLPPDFLDRIGLKFVHAPGAEMSSIIPPSQPPVPLRSPDRSQTFPLQQRSSDEPAPSQLLRKTPTEPQIRSSVTRPPLVRGAASGPSRLPQARSRSQSTSSPGMEFRFEDAPPVPKTVQEHRLEGRHTPTGSGSSVTSSVPSTDNGSSIGPSPVGSAASSVDAFSPLSYDSHRYGVVDDAMRVAGLSLKSPQSTPGMRAEQPAQRSPPRNLATGNSPPEIPVPPTQIAASQVTMPAAFASPMESPMDPAMQGIRPLWQSSDVSMPPLTRTQTSPEPSPSQEPAVAPLAGPKQSDDYEPFQSVSPRTKQRTRSKSNAALTAPPQLKAHIPPQPPVLQSKAPRPDIGPRSTSAQKVIPGISAGRPFSPPESMPAPPPVPQTPARSQTPLSRRGTAARASCRGCNKIIEGKSVKAADGRLTGRWHKACFTCRTCEQPFTTADFYVIDNHPYCEQHYHEKNGSLCYGCNCGIEGQYLETSSSMSGGGDRKFHPRCFTCHDCRQVLNEDYFEISGKVYCERHALAAMRGQARLAAPGAGGLSAPDRRALTAERRTTRLGMMMMQQP</sequence>
<dbReference type="PANTHER" id="PTHR24210:SF14">
    <property type="entry name" value="LIM ZINC-BINDING DOMAIN-CONTAINING PROTEIN"/>
    <property type="match status" value="1"/>
</dbReference>
<dbReference type="SUPFAM" id="SSF57716">
    <property type="entry name" value="Glucocorticoid receptor-like (DNA-binding domain)"/>
    <property type="match status" value="1"/>
</dbReference>
<evidence type="ECO:0000256" key="2">
    <source>
        <dbReference type="ARBA" id="ARBA00022833"/>
    </source>
</evidence>
<dbReference type="PANTHER" id="PTHR24210">
    <property type="entry name" value="LIM DOMAIN-CONTAINING PROTEIN"/>
    <property type="match status" value="1"/>
</dbReference>
<dbReference type="CDD" id="cd09397">
    <property type="entry name" value="LIM1_UF1"/>
    <property type="match status" value="1"/>
</dbReference>
<feature type="compositionally biased region" description="Basic and acidic residues" evidence="5">
    <location>
        <begin position="450"/>
        <end position="459"/>
    </location>
</feature>
<feature type="compositionally biased region" description="Low complexity" evidence="5">
    <location>
        <begin position="460"/>
        <end position="475"/>
    </location>
</feature>
<feature type="compositionally biased region" description="Low complexity" evidence="5">
    <location>
        <begin position="187"/>
        <end position="200"/>
    </location>
</feature>
<dbReference type="InterPro" id="IPR017351">
    <property type="entry name" value="PINCH-1-4-like"/>
</dbReference>
<feature type="domain" description="LIM zinc-binding" evidence="6">
    <location>
        <begin position="796"/>
        <end position="856"/>
    </location>
</feature>
<dbReference type="OrthoDB" id="1112565at2759"/>
<dbReference type="InterPro" id="IPR001781">
    <property type="entry name" value="Znf_LIM"/>
</dbReference>
<dbReference type="PROSITE" id="PS50023">
    <property type="entry name" value="LIM_DOMAIN_2"/>
    <property type="match status" value="2"/>
</dbReference>
<accession>A0A6G1LMV1</accession>
<gene>
    <name evidence="7" type="ORF">EJ03DRAFT_322794</name>
</gene>